<dbReference type="InterPro" id="IPR029033">
    <property type="entry name" value="His_PPase_superfam"/>
</dbReference>
<keyword evidence="4" id="KW-1185">Reference proteome</keyword>
<reference evidence="4" key="1">
    <citation type="submission" date="2017-04" db="EMBL/GenBank/DDBJ databases">
        <authorList>
            <person name="Varghese N."/>
            <person name="Submissions S."/>
        </authorList>
    </citation>
    <scope>NUCLEOTIDE SEQUENCE [LARGE SCALE GENOMIC DNA]</scope>
    <source>
        <strain evidence="4">Ballard 720</strain>
    </source>
</reference>
<dbReference type="SMART" id="SM00855">
    <property type="entry name" value="PGAM"/>
    <property type="match status" value="1"/>
</dbReference>
<feature type="binding site" evidence="2">
    <location>
        <begin position="9"/>
        <end position="16"/>
    </location>
    <ligand>
        <name>substrate</name>
    </ligand>
</feature>
<dbReference type="SUPFAM" id="SSF53254">
    <property type="entry name" value="Phosphoglycerate mutase-like"/>
    <property type="match status" value="1"/>
</dbReference>
<evidence type="ECO:0000256" key="1">
    <source>
        <dbReference type="PIRSR" id="PIRSR613078-1"/>
    </source>
</evidence>
<evidence type="ECO:0000256" key="2">
    <source>
        <dbReference type="PIRSR" id="PIRSR613078-2"/>
    </source>
</evidence>
<proteinExistence type="predicted"/>
<feature type="binding site" evidence="2">
    <location>
        <begin position="88"/>
        <end position="91"/>
    </location>
    <ligand>
        <name>substrate</name>
    </ligand>
</feature>
<dbReference type="Pfam" id="PF00300">
    <property type="entry name" value="His_Phos_1"/>
    <property type="match status" value="1"/>
</dbReference>
<dbReference type="RefSeq" id="WP_085223302.1">
    <property type="nucleotide sequence ID" value="NZ_BSQD01000001.1"/>
</dbReference>
<name>A0A1X7CBH6_TRICW</name>
<dbReference type="GO" id="GO:0016791">
    <property type="term" value="F:phosphatase activity"/>
    <property type="evidence" value="ECO:0007669"/>
    <property type="project" value="TreeGrafter"/>
</dbReference>
<dbReference type="EMBL" id="FXAH01000001">
    <property type="protein sequence ID" value="SME93570.1"/>
    <property type="molecule type" value="Genomic_DNA"/>
</dbReference>
<dbReference type="STRING" id="28094.SAMN06295900_101126"/>
<feature type="active site" description="Proton donor/acceptor" evidence="1">
    <location>
        <position position="88"/>
    </location>
</feature>
<dbReference type="OrthoDB" id="9783269at2"/>
<dbReference type="InterPro" id="IPR013078">
    <property type="entry name" value="His_Pase_superF_clade-1"/>
</dbReference>
<evidence type="ECO:0000313" key="3">
    <source>
        <dbReference type="EMBL" id="SME93570.1"/>
    </source>
</evidence>
<dbReference type="PANTHER" id="PTHR48100">
    <property type="entry name" value="BROAD-SPECIFICITY PHOSPHATASE YOR283W-RELATED"/>
    <property type="match status" value="1"/>
</dbReference>
<protein>
    <submittedName>
        <fullName evidence="3">Phosphoglycerate mutase</fullName>
    </submittedName>
</protein>
<sequence>MTTRILFIRHGETEWNRVKRIQGHIDIPLAQSGVAQADRLAARLEREARDGSGLDAIYASDLTRARQTAQPSASVLGLPLQLVPGLRERHYGAFQGLERHEIAARFPEAYAVWQTRDAGFVPEGGESSRAFYDRVLSAVADVVVAHPQGRIACVTHGGVLDCIYRRARGLSLDVPRSYPLLNASINTVEFDREGRVDIVSWGDVDHLGEAADDDGLQPRRAAAGR</sequence>
<feature type="binding site" evidence="2">
    <location>
        <position position="64"/>
    </location>
    <ligand>
        <name>substrate</name>
    </ligand>
</feature>
<dbReference type="PANTHER" id="PTHR48100:SF1">
    <property type="entry name" value="HISTIDINE PHOSPHATASE FAMILY PROTEIN-RELATED"/>
    <property type="match status" value="1"/>
</dbReference>
<dbReference type="Gene3D" id="3.40.50.1240">
    <property type="entry name" value="Phosphoglycerate mutase-like"/>
    <property type="match status" value="1"/>
</dbReference>
<accession>A0A1X7CBH6</accession>
<gene>
    <name evidence="3" type="ORF">SAMN06295900_101126</name>
</gene>
<dbReference type="Proteomes" id="UP000192911">
    <property type="component" value="Unassembled WGS sequence"/>
</dbReference>
<dbReference type="GeneID" id="95549395"/>
<dbReference type="InterPro" id="IPR050275">
    <property type="entry name" value="PGM_Phosphatase"/>
</dbReference>
<organism evidence="3 4">
    <name type="scientific">Trinickia caryophylli</name>
    <name type="common">Paraburkholderia caryophylli</name>
    <dbReference type="NCBI Taxonomy" id="28094"/>
    <lineage>
        <taxon>Bacteria</taxon>
        <taxon>Pseudomonadati</taxon>
        <taxon>Pseudomonadota</taxon>
        <taxon>Betaproteobacteria</taxon>
        <taxon>Burkholderiales</taxon>
        <taxon>Burkholderiaceae</taxon>
        <taxon>Trinickia</taxon>
    </lineage>
</organism>
<dbReference type="AlphaFoldDB" id="A0A1X7CBH6"/>
<dbReference type="GO" id="GO:0005737">
    <property type="term" value="C:cytoplasm"/>
    <property type="evidence" value="ECO:0007669"/>
    <property type="project" value="TreeGrafter"/>
</dbReference>
<dbReference type="CDD" id="cd07067">
    <property type="entry name" value="HP_PGM_like"/>
    <property type="match status" value="1"/>
</dbReference>
<evidence type="ECO:0000313" key="4">
    <source>
        <dbReference type="Proteomes" id="UP000192911"/>
    </source>
</evidence>
<feature type="active site" description="Tele-phosphohistidine intermediate" evidence="1">
    <location>
        <position position="10"/>
    </location>
</feature>